<keyword evidence="3" id="KW-1185">Reference proteome</keyword>
<feature type="compositionally biased region" description="Low complexity" evidence="1">
    <location>
        <begin position="203"/>
        <end position="213"/>
    </location>
</feature>
<sequence length="560" mass="63467">MATPLQRQQQAQATGANGAQPGARGFAMPHLPLHGQQRYTFQHTVLQPPAPPQQQRSYQLAQTQPQINTQINPQLQAPVPTQMQIGALQQRQQPQQQQWSQQQQQWRQQLLRLQQQQRRRQQQRLHQQPPQQPLQQAPLQPAQAQHAQQQAYYRYMQQRQQQQQQVFLQPPQQQQSQQQAFQQPPQQQQSQQQTQQCPPPQRPQSAPSAASAQIPTQTRTASTTHRYVPATPHNPNEPRILLRIHEGRPTTIIHDLWIPPRDPLGPHLLQLCESQDLLFRFDWNFVYWHPSPLPTDPDNTIPIVLRWTDTPGGVQIPGSQGGVVPLEHGCKVDMVSWIRDAKFVEQKGLELGLEDWEKVYVVTTMQKCRRGLRIERLQEQQEMNNWISELQVKTLTMAQRLSAAEVELAWLKEAYQIVVGEKKGLEERLRVAEMMERTLRSWIREHGGLDGQTADPVVLSAPAPAPGLAPVQDPVEPPVQTPVTAFQALVRPAVQAQAEEEAKAHPPRPTVESVHDSGDDSRSQSREDGRGHGQENAVADEVGDGSEKGSEDGSADEMDN</sequence>
<feature type="compositionally biased region" description="Low complexity" evidence="1">
    <location>
        <begin position="124"/>
        <end position="196"/>
    </location>
</feature>
<feature type="compositionally biased region" description="Low complexity" evidence="1">
    <location>
        <begin position="1"/>
        <end position="23"/>
    </location>
</feature>
<dbReference type="PANTHER" id="PTHR48125:SF16">
    <property type="entry name" value="UBZ4-TYPE DOMAIN-CONTAINING PROTEIN"/>
    <property type="match status" value="1"/>
</dbReference>
<dbReference type="PANTHER" id="PTHR48125">
    <property type="entry name" value="LP07818P1"/>
    <property type="match status" value="1"/>
</dbReference>
<name>A0A6A6JN92_WESOR</name>
<dbReference type="EMBL" id="ML986489">
    <property type="protein sequence ID" value="KAF2277695.1"/>
    <property type="molecule type" value="Genomic_DNA"/>
</dbReference>
<dbReference type="RefSeq" id="XP_033655234.1">
    <property type="nucleotide sequence ID" value="XM_033794272.1"/>
</dbReference>
<proteinExistence type="predicted"/>
<reference evidence="2" key="1">
    <citation type="journal article" date="2020" name="Stud. Mycol.">
        <title>101 Dothideomycetes genomes: a test case for predicting lifestyles and emergence of pathogens.</title>
        <authorList>
            <person name="Haridas S."/>
            <person name="Albert R."/>
            <person name="Binder M."/>
            <person name="Bloem J."/>
            <person name="Labutti K."/>
            <person name="Salamov A."/>
            <person name="Andreopoulos B."/>
            <person name="Baker S."/>
            <person name="Barry K."/>
            <person name="Bills G."/>
            <person name="Bluhm B."/>
            <person name="Cannon C."/>
            <person name="Castanera R."/>
            <person name="Culley D."/>
            <person name="Daum C."/>
            <person name="Ezra D."/>
            <person name="Gonzalez J."/>
            <person name="Henrissat B."/>
            <person name="Kuo A."/>
            <person name="Liang C."/>
            <person name="Lipzen A."/>
            <person name="Lutzoni F."/>
            <person name="Magnuson J."/>
            <person name="Mondo S."/>
            <person name="Nolan M."/>
            <person name="Ohm R."/>
            <person name="Pangilinan J."/>
            <person name="Park H.-J."/>
            <person name="Ramirez L."/>
            <person name="Alfaro M."/>
            <person name="Sun H."/>
            <person name="Tritt A."/>
            <person name="Yoshinaga Y."/>
            <person name="Zwiers L.-H."/>
            <person name="Turgeon B."/>
            <person name="Goodwin S."/>
            <person name="Spatafora J."/>
            <person name="Crous P."/>
            <person name="Grigoriev I."/>
        </authorList>
    </citation>
    <scope>NUCLEOTIDE SEQUENCE</scope>
    <source>
        <strain evidence="2">CBS 379.55</strain>
    </source>
</reference>
<evidence type="ECO:0000313" key="3">
    <source>
        <dbReference type="Proteomes" id="UP000800097"/>
    </source>
</evidence>
<evidence type="ECO:0000256" key="1">
    <source>
        <dbReference type="SAM" id="MobiDB-lite"/>
    </source>
</evidence>
<organism evidence="2 3">
    <name type="scientific">Westerdykella ornata</name>
    <dbReference type="NCBI Taxonomy" id="318751"/>
    <lineage>
        <taxon>Eukaryota</taxon>
        <taxon>Fungi</taxon>
        <taxon>Dikarya</taxon>
        <taxon>Ascomycota</taxon>
        <taxon>Pezizomycotina</taxon>
        <taxon>Dothideomycetes</taxon>
        <taxon>Pleosporomycetidae</taxon>
        <taxon>Pleosporales</taxon>
        <taxon>Sporormiaceae</taxon>
        <taxon>Westerdykella</taxon>
    </lineage>
</organism>
<accession>A0A6A6JN92</accession>
<feature type="compositionally biased region" description="Basic and acidic residues" evidence="1">
    <location>
        <begin position="513"/>
        <end position="533"/>
    </location>
</feature>
<feature type="region of interest" description="Disordered" evidence="1">
    <location>
        <begin position="115"/>
        <end position="237"/>
    </location>
</feature>
<dbReference type="Proteomes" id="UP000800097">
    <property type="component" value="Unassembled WGS sequence"/>
</dbReference>
<gene>
    <name evidence="2" type="ORF">EI97DRAFT_270602</name>
</gene>
<dbReference type="GeneID" id="54547447"/>
<evidence type="ECO:0000313" key="2">
    <source>
        <dbReference type="EMBL" id="KAF2277695.1"/>
    </source>
</evidence>
<feature type="region of interest" description="Disordered" evidence="1">
    <location>
        <begin position="494"/>
        <end position="560"/>
    </location>
</feature>
<feature type="compositionally biased region" description="Polar residues" evidence="1">
    <location>
        <begin position="214"/>
        <end position="225"/>
    </location>
</feature>
<feature type="region of interest" description="Disordered" evidence="1">
    <location>
        <begin position="1"/>
        <end position="30"/>
    </location>
</feature>
<protein>
    <submittedName>
        <fullName evidence="2">Uncharacterized protein</fullName>
    </submittedName>
</protein>
<dbReference type="AlphaFoldDB" id="A0A6A6JN92"/>